<dbReference type="AlphaFoldDB" id="A0AAD3RL26"/>
<evidence type="ECO:0000313" key="1">
    <source>
        <dbReference type="EMBL" id="GLD73038.1"/>
    </source>
</evidence>
<name>A0AAD3RL26_LATJO</name>
<dbReference type="Proteomes" id="UP001279410">
    <property type="component" value="Unassembled WGS sequence"/>
</dbReference>
<comment type="caution">
    <text evidence="1">The sequence shown here is derived from an EMBL/GenBank/DDBJ whole genome shotgun (WGS) entry which is preliminary data.</text>
</comment>
<gene>
    <name evidence="1" type="ORF">AKAME5_002436300</name>
</gene>
<protein>
    <submittedName>
        <fullName evidence="1">Peroxisomal NADH pyrophosphatase NUDT12 isoform X1</fullName>
    </submittedName>
</protein>
<accession>A0AAD3RL26</accession>
<reference evidence="1" key="1">
    <citation type="submission" date="2022-08" db="EMBL/GenBank/DDBJ databases">
        <title>Genome sequencing of akame (Lates japonicus).</title>
        <authorList>
            <person name="Hashiguchi Y."/>
            <person name="Takahashi H."/>
        </authorList>
    </citation>
    <scope>NUCLEOTIDE SEQUENCE</scope>
    <source>
        <strain evidence="1">Kochi</strain>
    </source>
</reference>
<organism evidence="1 2">
    <name type="scientific">Lates japonicus</name>
    <name type="common">Japanese lates</name>
    <dbReference type="NCBI Taxonomy" id="270547"/>
    <lineage>
        <taxon>Eukaryota</taxon>
        <taxon>Metazoa</taxon>
        <taxon>Chordata</taxon>
        <taxon>Craniata</taxon>
        <taxon>Vertebrata</taxon>
        <taxon>Euteleostomi</taxon>
        <taxon>Actinopterygii</taxon>
        <taxon>Neopterygii</taxon>
        <taxon>Teleostei</taxon>
        <taxon>Neoteleostei</taxon>
        <taxon>Acanthomorphata</taxon>
        <taxon>Carangaria</taxon>
        <taxon>Carangaria incertae sedis</taxon>
        <taxon>Centropomidae</taxon>
        <taxon>Lates</taxon>
    </lineage>
</organism>
<keyword evidence="2" id="KW-1185">Reference proteome</keyword>
<sequence>MVSSSQEDDSTVWFDGRMLPELKEKNCSFPKSANRDLLNQRGFEAGVVAQARSVLAWHSRCQLLSHMWEQHQAGRREAKRAA</sequence>
<proteinExistence type="predicted"/>
<evidence type="ECO:0000313" key="2">
    <source>
        <dbReference type="Proteomes" id="UP001279410"/>
    </source>
</evidence>
<dbReference type="EMBL" id="BRZM01001371">
    <property type="protein sequence ID" value="GLD73038.1"/>
    <property type="molecule type" value="Genomic_DNA"/>
</dbReference>